<dbReference type="Proteomes" id="UP001152798">
    <property type="component" value="Chromosome 7"/>
</dbReference>
<dbReference type="AlphaFoldDB" id="A0A9P0HU40"/>
<keyword evidence="2" id="KW-1185">Reference proteome</keyword>
<evidence type="ECO:0000313" key="2">
    <source>
        <dbReference type="Proteomes" id="UP001152798"/>
    </source>
</evidence>
<accession>A0A9P0HU40</accession>
<proteinExistence type="predicted"/>
<organism evidence="1 2">
    <name type="scientific">Nezara viridula</name>
    <name type="common">Southern green stink bug</name>
    <name type="synonym">Cimex viridulus</name>
    <dbReference type="NCBI Taxonomy" id="85310"/>
    <lineage>
        <taxon>Eukaryota</taxon>
        <taxon>Metazoa</taxon>
        <taxon>Ecdysozoa</taxon>
        <taxon>Arthropoda</taxon>
        <taxon>Hexapoda</taxon>
        <taxon>Insecta</taxon>
        <taxon>Pterygota</taxon>
        <taxon>Neoptera</taxon>
        <taxon>Paraneoptera</taxon>
        <taxon>Hemiptera</taxon>
        <taxon>Heteroptera</taxon>
        <taxon>Panheteroptera</taxon>
        <taxon>Pentatomomorpha</taxon>
        <taxon>Pentatomoidea</taxon>
        <taxon>Pentatomidae</taxon>
        <taxon>Pentatominae</taxon>
        <taxon>Nezara</taxon>
    </lineage>
</organism>
<dbReference type="EMBL" id="OV725083">
    <property type="protein sequence ID" value="CAH1408214.1"/>
    <property type="molecule type" value="Genomic_DNA"/>
</dbReference>
<evidence type="ECO:0000313" key="1">
    <source>
        <dbReference type="EMBL" id="CAH1408214.1"/>
    </source>
</evidence>
<name>A0A9P0HU40_NEZVI</name>
<reference evidence="1" key="1">
    <citation type="submission" date="2022-01" db="EMBL/GenBank/DDBJ databases">
        <authorList>
            <person name="King R."/>
        </authorList>
    </citation>
    <scope>NUCLEOTIDE SEQUENCE</scope>
</reference>
<gene>
    <name evidence="1" type="ORF">NEZAVI_LOCUS15786</name>
</gene>
<protein>
    <submittedName>
        <fullName evidence="1">Uncharacterized protein</fullName>
    </submittedName>
</protein>
<sequence>MKRKYQIKAISNLNPSGQGSGERVYLLLEANQQVNSRYTGTPELPEYVTASDSEISHILFSSLSIRHG</sequence>